<keyword evidence="1" id="KW-0805">Transcription regulation</keyword>
<proteinExistence type="predicted"/>
<dbReference type="Pfam" id="PF00856">
    <property type="entry name" value="SET"/>
    <property type="match status" value="1"/>
</dbReference>
<evidence type="ECO:0000256" key="3">
    <source>
        <dbReference type="SAM" id="MobiDB-lite"/>
    </source>
</evidence>
<gene>
    <name evidence="5" type="ORF">OBBRIDRAFT_798789</name>
</gene>
<keyword evidence="2" id="KW-0804">Transcription</keyword>
<dbReference type="InterPro" id="IPR046341">
    <property type="entry name" value="SET_dom_sf"/>
</dbReference>
<dbReference type="PANTHER" id="PTHR45747:SF4">
    <property type="entry name" value="HISTONE-LYSINE N-METHYLTRANSFERASE E(Z)"/>
    <property type="match status" value="1"/>
</dbReference>
<keyword evidence="6" id="KW-1185">Reference proteome</keyword>
<reference evidence="5 6" key="1">
    <citation type="submission" date="2016-07" db="EMBL/GenBank/DDBJ databases">
        <title>Draft genome of the white-rot fungus Obba rivulosa 3A-2.</title>
        <authorList>
            <consortium name="DOE Joint Genome Institute"/>
            <person name="Miettinen O."/>
            <person name="Riley R."/>
            <person name="Acob R."/>
            <person name="Barry K."/>
            <person name="Cullen D."/>
            <person name="De Vries R."/>
            <person name="Hainaut M."/>
            <person name="Hatakka A."/>
            <person name="Henrissat B."/>
            <person name="Hilden K."/>
            <person name="Kuo R."/>
            <person name="Labutti K."/>
            <person name="Lipzen A."/>
            <person name="Makela M.R."/>
            <person name="Sandor L."/>
            <person name="Spatafora J.W."/>
            <person name="Grigoriev I.V."/>
            <person name="Hibbett D.S."/>
        </authorList>
    </citation>
    <scope>NUCLEOTIDE SEQUENCE [LARGE SCALE GENOMIC DNA]</scope>
    <source>
        <strain evidence="5 6">3A-2</strain>
    </source>
</reference>
<organism evidence="5 6">
    <name type="scientific">Obba rivulosa</name>
    <dbReference type="NCBI Taxonomy" id="1052685"/>
    <lineage>
        <taxon>Eukaryota</taxon>
        <taxon>Fungi</taxon>
        <taxon>Dikarya</taxon>
        <taxon>Basidiomycota</taxon>
        <taxon>Agaricomycotina</taxon>
        <taxon>Agaricomycetes</taxon>
        <taxon>Polyporales</taxon>
        <taxon>Gelatoporiaceae</taxon>
        <taxon>Obba</taxon>
    </lineage>
</organism>
<dbReference type="EMBL" id="KV722635">
    <property type="protein sequence ID" value="OCH84782.1"/>
    <property type="molecule type" value="Genomic_DNA"/>
</dbReference>
<dbReference type="GO" id="GO:0046976">
    <property type="term" value="F:histone H3K27 methyltransferase activity"/>
    <property type="evidence" value="ECO:0007669"/>
    <property type="project" value="TreeGrafter"/>
</dbReference>
<dbReference type="SUPFAM" id="SSF82199">
    <property type="entry name" value="SET domain"/>
    <property type="match status" value="1"/>
</dbReference>
<dbReference type="InterPro" id="IPR045318">
    <property type="entry name" value="EZH1/2-like"/>
</dbReference>
<dbReference type="Gene3D" id="2.170.270.10">
    <property type="entry name" value="SET domain"/>
    <property type="match status" value="1"/>
</dbReference>
<evidence type="ECO:0000256" key="2">
    <source>
        <dbReference type="ARBA" id="ARBA00023163"/>
    </source>
</evidence>
<evidence type="ECO:0000256" key="1">
    <source>
        <dbReference type="ARBA" id="ARBA00023015"/>
    </source>
</evidence>
<evidence type="ECO:0000259" key="4">
    <source>
        <dbReference type="PROSITE" id="PS50280"/>
    </source>
</evidence>
<dbReference type="SMART" id="SM00317">
    <property type="entry name" value="SET"/>
    <property type="match status" value="1"/>
</dbReference>
<dbReference type="GO" id="GO:0031507">
    <property type="term" value="P:heterochromatin formation"/>
    <property type="evidence" value="ECO:0007669"/>
    <property type="project" value="TreeGrafter"/>
</dbReference>
<dbReference type="Proteomes" id="UP000250043">
    <property type="component" value="Unassembled WGS sequence"/>
</dbReference>
<evidence type="ECO:0000313" key="6">
    <source>
        <dbReference type="Proteomes" id="UP000250043"/>
    </source>
</evidence>
<feature type="compositionally biased region" description="Basic and acidic residues" evidence="3">
    <location>
        <begin position="626"/>
        <end position="636"/>
    </location>
</feature>
<dbReference type="InterPro" id="IPR001214">
    <property type="entry name" value="SET_dom"/>
</dbReference>
<dbReference type="PROSITE" id="PS50280">
    <property type="entry name" value="SET"/>
    <property type="match status" value="1"/>
</dbReference>
<feature type="domain" description="SET" evidence="4">
    <location>
        <begin position="497"/>
        <end position="613"/>
    </location>
</feature>
<accession>A0A8E2AMQ6</accession>
<dbReference type="GO" id="GO:0035098">
    <property type="term" value="C:ESC/E(Z) complex"/>
    <property type="evidence" value="ECO:0007669"/>
    <property type="project" value="TreeGrafter"/>
</dbReference>
<dbReference type="PANTHER" id="PTHR45747">
    <property type="entry name" value="HISTONE-LYSINE N-METHYLTRANSFERASE E(Z)"/>
    <property type="match status" value="1"/>
</dbReference>
<evidence type="ECO:0000313" key="5">
    <source>
        <dbReference type="EMBL" id="OCH84782.1"/>
    </source>
</evidence>
<protein>
    <recommendedName>
        <fullName evidence="4">SET domain-containing protein</fullName>
    </recommendedName>
</protein>
<dbReference type="OrthoDB" id="6141102at2759"/>
<dbReference type="AlphaFoldDB" id="A0A8E2AMQ6"/>
<feature type="region of interest" description="Disordered" evidence="3">
    <location>
        <begin position="621"/>
        <end position="642"/>
    </location>
</feature>
<name>A0A8E2AMQ6_9APHY</name>
<sequence length="642" mass="73502">MEEPLFVDHRDPQELDDAAHEELGRRFEEDAAKERETRQLIVDTYKAVWTEFNTWYYENCKQNLRSLAMSDRPIQDGWECMTESLLEETMPVDDDSDDWTFTVTDWEDGITTERTLASEVVTVGSIEPYPKYEACTPTSRNIRSDQAVHSGKPSVLRFIPYADEPNFDAETYIRQYSVSAWQTDANDPNVGWIQFETVCRLQKYGITPEDIDGFKILPPLLGHKGLLWRMRQRDPILWPTEELPAKDVFLTGRASSQNLEKQIQGIVDVFCPIPNCQEVLCLTHKRPSAKWEPGRSRRSNADLRKGKRAFEACGEQCYITMCQDDMDSVFVWSLDCETIWKMFPDNESCHVAELCRIPCAEAFLHRCRLLPDEEFIRYSNESLRGRTPPGGFRGDSYEGFATPTFSLSDFCCHLGPCDQHSKCPCYEKNVHCQRSCRCISKCALRDKGCRCKNGCGPACACAKKGWECDPERCGRHRNGRKVAHKCDNQALQKQSYVALKTKISSHGLGTFAIRSIPATRLIGEYTAEIFLAHANTAPLNLHWHRGLNYSFDLNPELILDAAFSGNETRFINHGWDADLNVEALVRYVNGEHRIGFYTTRRVKAGEELHLDYGDKYWQGSEEDDAERFQEVAEDVRSSTMPA</sequence>
<dbReference type="GO" id="GO:0003682">
    <property type="term" value="F:chromatin binding"/>
    <property type="evidence" value="ECO:0007669"/>
    <property type="project" value="TreeGrafter"/>
</dbReference>